<gene>
    <name evidence="2" type="ORF">CAUJ_LOCUS412</name>
</gene>
<evidence type="ECO:0000256" key="1">
    <source>
        <dbReference type="SAM" id="MobiDB-lite"/>
    </source>
</evidence>
<dbReference type="PANTHER" id="PTHR39075">
    <property type="entry name" value="FI19908P1"/>
    <property type="match status" value="1"/>
</dbReference>
<proteinExistence type="predicted"/>
<feature type="region of interest" description="Disordered" evidence="1">
    <location>
        <begin position="29"/>
        <end position="73"/>
    </location>
</feature>
<feature type="compositionally biased region" description="Polar residues" evidence="1">
    <location>
        <begin position="54"/>
        <end position="73"/>
    </location>
</feature>
<reference evidence="2" key="1">
    <citation type="submission" date="2020-10" db="EMBL/GenBank/DDBJ databases">
        <authorList>
            <person name="Kikuchi T."/>
        </authorList>
    </citation>
    <scope>NUCLEOTIDE SEQUENCE</scope>
    <source>
        <strain evidence="2">NKZ352</strain>
    </source>
</reference>
<dbReference type="PANTHER" id="PTHR39075:SF1">
    <property type="entry name" value="FI19908P1"/>
    <property type="match status" value="1"/>
</dbReference>
<dbReference type="OrthoDB" id="6287170at2759"/>
<dbReference type="EMBL" id="CAJGYM010000001">
    <property type="protein sequence ID" value="CAD6184493.1"/>
    <property type="molecule type" value="Genomic_DNA"/>
</dbReference>
<comment type="caution">
    <text evidence="2">The sequence shown here is derived from an EMBL/GenBank/DDBJ whole genome shotgun (WGS) entry which is preliminary data.</text>
</comment>
<feature type="compositionally biased region" description="Polar residues" evidence="1">
    <location>
        <begin position="128"/>
        <end position="145"/>
    </location>
</feature>
<keyword evidence="3" id="KW-1185">Reference proteome</keyword>
<dbReference type="Proteomes" id="UP000835052">
    <property type="component" value="Unassembled WGS sequence"/>
</dbReference>
<organism evidence="2 3">
    <name type="scientific">Caenorhabditis auriculariae</name>
    <dbReference type="NCBI Taxonomy" id="2777116"/>
    <lineage>
        <taxon>Eukaryota</taxon>
        <taxon>Metazoa</taxon>
        <taxon>Ecdysozoa</taxon>
        <taxon>Nematoda</taxon>
        <taxon>Chromadorea</taxon>
        <taxon>Rhabditida</taxon>
        <taxon>Rhabditina</taxon>
        <taxon>Rhabditomorpha</taxon>
        <taxon>Rhabditoidea</taxon>
        <taxon>Rhabditidae</taxon>
        <taxon>Peloderinae</taxon>
        <taxon>Caenorhabditis</taxon>
    </lineage>
</organism>
<dbReference type="AlphaFoldDB" id="A0A8S1GPH5"/>
<evidence type="ECO:0000313" key="2">
    <source>
        <dbReference type="EMBL" id="CAD6184493.1"/>
    </source>
</evidence>
<name>A0A8S1GPH5_9PELO</name>
<dbReference type="GO" id="GO:0005615">
    <property type="term" value="C:extracellular space"/>
    <property type="evidence" value="ECO:0007669"/>
    <property type="project" value="TreeGrafter"/>
</dbReference>
<sequence>MAVIPSHFFGLNLCETQVMASQLRSLAQSLSMPSGDRQSSREPNEVAEAGDAPSFSTENELRTLNSSPSSPNNEIALKGFLSGRRQNFSRLSREEFVDVAIELPPGVPPANVPNAVPAFVHIPEGYGTPSSKPSKQPNRGPNSPRNSRKLRSNVSAISPGLETAETETTDRLKTRKHNVHRFALVSPTSVNPLLVPIRGTIEDEAKPRYPLLLVSNEGTILLTLSAGVSVEICVDRSFRVVCNDDFMTFVNRAGTVSSIMHRYAKFVHTNEHVHCKFSSANDKMAILGPEGILFSMNHLSEAYLVCSGGDSSSRSALAFEKPAFPMQDIDYSLHQLYEQSEFGAQFFNECNEVVHKATYERRSKDSLAMTIHGMSIKVCGETGETTIEARPVFIRFNPKTLAIHLRSAHIDMGVQEKDKAYVKRGDKRIHVSRSGMVVSDGTCVTSMDHFGRIVSCT</sequence>
<protein>
    <submittedName>
        <fullName evidence="2">Uncharacterized protein</fullName>
    </submittedName>
</protein>
<feature type="region of interest" description="Disordered" evidence="1">
    <location>
        <begin position="123"/>
        <end position="168"/>
    </location>
</feature>
<evidence type="ECO:0000313" key="3">
    <source>
        <dbReference type="Proteomes" id="UP000835052"/>
    </source>
</evidence>
<accession>A0A8S1GPH5</accession>